<evidence type="ECO:0000259" key="2">
    <source>
        <dbReference type="Pfam" id="PF05168"/>
    </source>
</evidence>
<dbReference type="EMBL" id="JAUSUX010000009">
    <property type="protein sequence ID" value="MDQ0286361.1"/>
    <property type="molecule type" value="Genomic_DNA"/>
</dbReference>
<evidence type="ECO:0000256" key="1">
    <source>
        <dbReference type="ARBA" id="ARBA00038248"/>
    </source>
</evidence>
<comment type="caution">
    <text evidence="3">The sequence shown here is derived from an EMBL/GenBank/DDBJ whole genome shotgun (WGS) entry which is preliminary data.</text>
</comment>
<organism evidence="3 4">
    <name type="scientific">Desulfofundulus luciae</name>
    <dbReference type="NCBI Taxonomy" id="74702"/>
    <lineage>
        <taxon>Bacteria</taxon>
        <taxon>Bacillati</taxon>
        <taxon>Bacillota</taxon>
        <taxon>Clostridia</taxon>
        <taxon>Eubacteriales</taxon>
        <taxon>Peptococcaceae</taxon>
        <taxon>Desulfofundulus</taxon>
    </lineage>
</organism>
<reference evidence="3 4" key="1">
    <citation type="submission" date="2023-07" db="EMBL/GenBank/DDBJ databases">
        <title>Genomic Encyclopedia of Type Strains, Phase IV (KMG-IV): sequencing the most valuable type-strain genomes for metagenomic binning, comparative biology and taxonomic classification.</title>
        <authorList>
            <person name="Goeker M."/>
        </authorList>
    </citation>
    <scope>NUCLEOTIDE SEQUENCE [LARGE SCALE GENOMIC DNA]</scope>
    <source>
        <strain evidence="3 4">DSM 12396</strain>
    </source>
</reference>
<proteinExistence type="inferred from homology"/>
<comment type="similarity">
    <text evidence="1">Belongs to the UPF0332 family.</text>
</comment>
<dbReference type="Pfam" id="PF05168">
    <property type="entry name" value="HEPN"/>
    <property type="match status" value="1"/>
</dbReference>
<accession>A0ABU0B0W9</accession>
<gene>
    <name evidence="3" type="ORF">J2Z49_001475</name>
</gene>
<dbReference type="InterPro" id="IPR052226">
    <property type="entry name" value="UPF0332_toxin"/>
</dbReference>
<dbReference type="PANTHER" id="PTHR36565:SF1">
    <property type="entry name" value="UPF0332 PROTEIN TM_1000"/>
    <property type="match status" value="1"/>
</dbReference>
<protein>
    <submittedName>
        <fullName evidence="3">Uncharacterized protein (UPF0332 family)</fullName>
    </submittedName>
</protein>
<evidence type="ECO:0000313" key="3">
    <source>
        <dbReference type="EMBL" id="MDQ0286361.1"/>
    </source>
</evidence>
<dbReference type="Gene3D" id="1.20.120.330">
    <property type="entry name" value="Nucleotidyltransferases domain 2"/>
    <property type="match status" value="1"/>
</dbReference>
<dbReference type="RefSeq" id="WP_307401409.1">
    <property type="nucleotide sequence ID" value="NZ_JAUSUX010000009.1"/>
</dbReference>
<feature type="domain" description="HEPN" evidence="2">
    <location>
        <begin position="15"/>
        <end position="114"/>
    </location>
</feature>
<dbReference type="InterPro" id="IPR007842">
    <property type="entry name" value="HEPN_dom"/>
</dbReference>
<dbReference type="Proteomes" id="UP001225644">
    <property type="component" value="Unassembled WGS sequence"/>
</dbReference>
<name>A0ABU0B0W9_9FIRM</name>
<keyword evidence="4" id="KW-1185">Reference proteome</keyword>
<sequence>MDNNDLKKEFARTKMEKAWEAWDEAEWAFKGKKYPGAINRIYYSFYRACLALLAFEAKIPAKHSAVIAEVNRVYVKGGILPRELGRFLHHLQTARAEADYRDKNFSREEVQEYLVLGKKYLQQIEALVMKTIKDSPPED</sequence>
<dbReference type="PANTHER" id="PTHR36565">
    <property type="entry name" value="UPF0332 PROTEIN TM_1000"/>
    <property type="match status" value="1"/>
</dbReference>
<evidence type="ECO:0000313" key="4">
    <source>
        <dbReference type="Proteomes" id="UP001225644"/>
    </source>
</evidence>